<name>A0ABU2ZJV1_9SPHN</name>
<dbReference type="Gene3D" id="3.40.50.720">
    <property type="entry name" value="NAD(P)-binding Rossmann-like Domain"/>
    <property type="match status" value="1"/>
</dbReference>
<dbReference type="InterPro" id="IPR020904">
    <property type="entry name" value="Sc_DH/Rdtase_CS"/>
</dbReference>
<gene>
    <name evidence="4" type="ORF">RM533_08970</name>
</gene>
<evidence type="ECO:0000256" key="3">
    <source>
        <dbReference type="ARBA" id="ARBA00023002"/>
    </source>
</evidence>
<protein>
    <submittedName>
        <fullName evidence="4">SDR family oxidoreductase</fullName>
    </submittedName>
</protein>
<evidence type="ECO:0000313" key="5">
    <source>
        <dbReference type="Proteomes" id="UP001259803"/>
    </source>
</evidence>
<dbReference type="PANTHER" id="PTHR43618:SF8">
    <property type="entry name" value="7ALPHA-HYDROXYSTEROID DEHYDROGENASE"/>
    <property type="match status" value="1"/>
</dbReference>
<dbReference type="PROSITE" id="PS00061">
    <property type="entry name" value="ADH_SHORT"/>
    <property type="match status" value="1"/>
</dbReference>
<dbReference type="InterPro" id="IPR002347">
    <property type="entry name" value="SDR_fam"/>
</dbReference>
<dbReference type="PRINTS" id="PR00080">
    <property type="entry name" value="SDRFAMILY"/>
</dbReference>
<dbReference type="InterPro" id="IPR052178">
    <property type="entry name" value="Sec_Metab_Biosynth_SDR"/>
</dbReference>
<keyword evidence="2" id="KW-0521">NADP</keyword>
<evidence type="ECO:0000256" key="2">
    <source>
        <dbReference type="ARBA" id="ARBA00022857"/>
    </source>
</evidence>
<dbReference type="EMBL" id="JAVRHS010000006">
    <property type="protein sequence ID" value="MDT0576318.1"/>
    <property type="molecule type" value="Genomic_DNA"/>
</dbReference>
<comment type="caution">
    <text evidence="4">The sequence shown here is derived from an EMBL/GenBank/DDBJ whole genome shotgun (WGS) entry which is preliminary data.</text>
</comment>
<organism evidence="4 5">
    <name type="scientific">Croceicoccus esteveae</name>
    <dbReference type="NCBI Taxonomy" id="3075597"/>
    <lineage>
        <taxon>Bacteria</taxon>
        <taxon>Pseudomonadati</taxon>
        <taxon>Pseudomonadota</taxon>
        <taxon>Alphaproteobacteria</taxon>
        <taxon>Sphingomonadales</taxon>
        <taxon>Erythrobacteraceae</taxon>
        <taxon>Croceicoccus</taxon>
    </lineage>
</organism>
<comment type="similarity">
    <text evidence="1">Belongs to the short-chain dehydrogenases/reductases (SDR) family.</text>
</comment>
<evidence type="ECO:0000256" key="1">
    <source>
        <dbReference type="ARBA" id="ARBA00006484"/>
    </source>
</evidence>
<dbReference type="Pfam" id="PF13561">
    <property type="entry name" value="adh_short_C2"/>
    <property type="match status" value="1"/>
</dbReference>
<dbReference type="PANTHER" id="PTHR43618">
    <property type="entry name" value="7-ALPHA-HYDROXYSTEROID DEHYDROGENASE"/>
    <property type="match status" value="1"/>
</dbReference>
<dbReference type="InterPro" id="IPR036291">
    <property type="entry name" value="NAD(P)-bd_dom_sf"/>
</dbReference>
<keyword evidence="3" id="KW-0560">Oxidoreductase</keyword>
<dbReference type="SUPFAM" id="SSF51735">
    <property type="entry name" value="NAD(P)-binding Rossmann-fold domains"/>
    <property type="match status" value="1"/>
</dbReference>
<sequence>MTGLFDLSGKIALVTGGAQGLGRMIAEGLLNAGATVAITSRKEDVCKAAAEQMSRLGTCVPLPCDLSSPEAAVDLAARLREACGDTLHILVNNAGKTWGGPVDDYPDKAWPGVMMVNVQAPFTLIRELLGPLEAGGSKDDPSRIINIGSVAGLKAARLSAYSYSASKAAIHMLSRDLAGDLADRNITVNALVPGFFPTKMTAHLRDEDEVDPEVLAQIPMARLGRPDEIAGSVVFLSSRAGSYITGVALPVDGGAAGCG</sequence>
<evidence type="ECO:0000313" key="4">
    <source>
        <dbReference type="EMBL" id="MDT0576318.1"/>
    </source>
</evidence>
<reference evidence="4 5" key="1">
    <citation type="submission" date="2023-09" db="EMBL/GenBank/DDBJ databases">
        <authorList>
            <person name="Rey-Velasco X."/>
        </authorList>
    </citation>
    <scope>NUCLEOTIDE SEQUENCE [LARGE SCALE GENOMIC DNA]</scope>
    <source>
        <strain evidence="4 5">F390</strain>
    </source>
</reference>
<proteinExistence type="inferred from homology"/>
<accession>A0ABU2ZJV1</accession>
<dbReference type="Proteomes" id="UP001259803">
    <property type="component" value="Unassembled WGS sequence"/>
</dbReference>
<keyword evidence="5" id="KW-1185">Reference proteome</keyword>
<dbReference type="RefSeq" id="WP_311340896.1">
    <property type="nucleotide sequence ID" value="NZ_JAVRHS010000006.1"/>
</dbReference>
<dbReference type="PRINTS" id="PR00081">
    <property type="entry name" value="GDHRDH"/>
</dbReference>